<evidence type="ECO:0000313" key="2">
    <source>
        <dbReference type="Proteomes" id="UP000193922"/>
    </source>
</evidence>
<dbReference type="AlphaFoldDB" id="A0A1Y1WB14"/>
<dbReference type="EMBL" id="MCFD01000005">
    <property type="protein sequence ID" value="ORX70729.1"/>
    <property type="molecule type" value="Genomic_DNA"/>
</dbReference>
<proteinExistence type="predicted"/>
<organism evidence="1 2">
    <name type="scientific">Linderina pennispora</name>
    <dbReference type="NCBI Taxonomy" id="61395"/>
    <lineage>
        <taxon>Eukaryota</taxon>
        <taxon>Fungi</taxon>
        <taxon>Fungi incertae sedis</taxon>
        <taxon>Zoopagomycota</taxon>
        <taxon>Kickxellomycotina</taxon>
        <taxon>Kickxellomycetes</taxon>
        <taxon>Kickxellales</taxon>
        <taxon>Kickxellaceae</taxon>
        <taxon>Linderina</taxon>
    </lineage>
</organism>
<sequence>MSYAQTLPFIILERIVDYVLEFYPLPGLASSSKCDLCIAEWALPGVCKHWRKVSLTHLYKSVSWNTIKNIRGGCKTSRFLSNKFMNAIRNEGAGVVKTFTVACRRDMILDGSYVKGLGMLPSTCKVLPGVSILDLSILSSSDETDIDLDESKDNILSFCAAIRRMFPNVSKLKITGSTRRIQPKDDELLDTITCRLVNPDIPAASAESYVKFSRSFSSLQYLNGSISGHNSPVIELARRHASSLEFLAIRTAIPEAISRICYRSSGEGLVYSRLKVFSIFPGGSEIHFDTKYKFQEVRHVPFPVLCTVNSISPYPFAGDVVFRGNTKTLSKLTVLLTRHNLDMFLTNGVLRRERLMALDVAEYMYFGPATGTMPISDMLRAALPAESTMKMFKFDAVHPIRFESVWPSLETIGARMESLRIRSLACTLEQVISLVSVLPLIKTLEFECVSTPSLMGTDRLHDGCEGACRLASHPAEPGDKPKHVRFMETHLDCICNDMAVAEVLYMQHYPLSLSLKNFYVGTRGSNLMLASRMVVLMSLLCPRIGLYDLCGQPAYDSLGQRLEQSRLESTRQRASHA</sequence>
<protein>
    <submittedName>
        <fullName evidence="1">Uncharacterized protein</fullName>
    </submittedName>
</protein>
<reference evidence="1 2" key="1">
    <citation type="submission" date="2016-07" db="EMBL/GenBank/DDBJ databases">
        <title>Pervasive Adenine N6-methylation of Active Genes in Fungi.</title>
        <authorList>
            <consortium name="DOE Joint Genome Institute"/>
            <person name="Mondo S.J."/>
            <person name="Dannebaum R.O."/>
            <person name="Kuo R.C."/>
            <person name="Labutti K."/>
            <person name="Haridas S."/>
            <person name="Kuo A."/>
            <person name="Salamov A."/>
            <person name="Ahrendt S.R."/>
            <person name="Lipzen A."/>
            <person name="Sullivan W."/>
            <person name="Andreopoulos W.B."/>
            <person name="Clum A."/>
            <person name="Lindquist E."/>
            <person name="Daum C."/>
            <person name="Ramamoorthy G.K."/>
            <person name="Gryganskyi A."/>
            <person name="Culley D."/>
            <person name="Magnuson J.K."/>
            <person name="James T.Y."/>
            <person name="O'Malley M.A."/>
            <person name="Stajich J.E."/>
            <person name="Spatafora J.W."/>
            <person name="Visel A."/>
            <person name="Grigoriev I.V."/>
        </authorList>
    </citation>
    <scope>NUCLEOTIDE SEQUENCE [LARGE SCALE GENOMIC DNA]</scope>
    <source>
        <strain evidence="1 2">ATCC 12442</strain>
    </source>
</reference>
<keyword evidence="2" id="KW-1185">Reference proteome</keyword>
<evidence type="ECO:0000313" key="1">
    <source>
        <dbReference type="EMBL" id="ORX70729.1"/>
    </source>
</evidence>
<accession>A0A1Y1WB14</accession>
<dbReference type="RefSeq" id="XP_040744308.1">
    <property type="nucleotide sequence ID" value="XM_040891031.1"/>
</dbReference>
<dbReference type="OrthoDB" id="5543779at2759"/>
<dbReference type="Proteomes" id="UP000193922">
    <property type="component" value="Unassembled WGS sequence"/>
</dbReference>
<dbReference type="GeneID" id="63807679"/>
<comment type="caution">
    <text evidence="1">The sequence shown here is derived from an EMBL/GenBank/DDBJ whole genome shotgun (WGS) entry which is preliminary data.</text>
</comment>
<name>A0A1Y1WB14_9FUNG</name>
<gene>
    <name evidence="1" type="ORF">DL89DRAFT_315126</name>
</gene>